<comment type="caution">
    <text evidence="1">The sequence shown here is derived from an EMBL/GenBank/DDBJ whole genome shotgun (WGS) entry which is preliminary data.</text>
</comment>
<protein>
    <submittedName>
        <fullName evidence="1">Uncharacterized protein</fullName>
    </submittedName>
</protein>
<name>A0ABD3N8J5_9STRA</name>
<accession>A0ABD3N8J5</accession>
<gene>
    <name evidence="1" type="ORF">ACHAWO_006004</name>
</gene>
<sequence>MIGSKKLIELSRSLSLTIVRAASHDSCGHTSRNRSSPFITKGYQPTTRELLDDCKYDARGSMHASVDEARVLPILDASVILSPRQYCKNDSKSGTVAARKLVDGRRAFGEVMTQELLEFTNSDKGKDNDHVRKLYALSGHGVPNSLFEHFISMGREWLRCQNAVSSSANNLHIAKPVSSLKSPSQSPSSAIHLALRNIPNCTIFDREKILKTNASGTTSLIQWPVEWDHDLELYMVVMNRIGSRLSSIVLKQDVNEPAILTNDDMSTGSVIIPSHLNKWNVSIRKGEVLPFYLLPTSGKDNDLVLTVEWLYNSVDCWTIVLRLQDDFVGKHAAYKGLIKDPIALVFEGVYVARNPVRGIKLLS</sequence>
<keyword evidence="2" id="KW-1185">Reference proteome</keyword>
<proteinExistence type="predicted"/>
<dbReference type="AlphaFoldDB" id="A0ABD3N8J5"/>
<dbReference type="EMBL" id="JALLPJ020001268">
    <property type="protein sequence ID" value="KAL3772345.1"/>
    <property type="molecule type" value="Genomic_DNA"/>
</dbReference>
<reference evidence="1 2" key="1">
    <citation type="submission" date="2024-10" db="EMBL/GenBank/DDBJ databases">
        <title>Updated reference genomes for cyclostephanoid diatoms.</title>
        <authorList>
            <person name="Roberts W.R."/>
            <person name="Alverson A.J."/>
        </authorList>
    </citation>
    <scope>NUCLEOTIDE SEQUENCE [LARGE SCALE GENOMIC DNA]</scope>
    <source>
        <strain evidence="1 2">AJA010-31</strain>
    </source>
</reference>
<evidence type="ECO:0000313" key="1">
    <source>
        <dbReference type="EMBL" id="KAL3772345.1"/>
    </source>
</evidence>
<organism evidence="1 2">
    <name type="scientific">Cyclotella atomus</name>
    <dbReference type="NCBI Taxonomy" id="382360"/>
    <lineage>
        <taxon>Eukaryota</taxon>
        <taxon>Sar</taxon>
        <taxon>Stramenopiles</taxon>
        <taxon>Ochrophyta</taxon>
        <taxon>Bacillariophyta</taxon>
        <taxon>Coscinodiscophyceae</taxon>
        <taxon>Thalassiosirophycidae</taxon>
        <taxon>Stephanodiscales</taxon>
        <taxon>Stephanodiscaceae</taxon>
        <taxon>Cyclotella</taxon>
    </lineage>
</organism>
<evidence type="ECO:0000313" key="2">
    <source>
        <dbReference type="Proteomes" id="UP001530400"/>
    </source>
</evidence>
<dbReference type="Proteomes" id="UP001530400">
    <property type="component" value="Unassembled WGS sequence"/>
</dbReference>